<dbReference type="Gene3D" id="3.20.70.20">
    <property type="match status" value="1"/>
</dbReference>
<name>A0A0B3W8M7_9FIRM</name>
<dbReference type="OrthoDB" id="9763001at2"/>
<comment type="caution">
    <text evidence="2">The sequence shown here is derived from an EMBL/GenBank/DDBJ whole genome shotgun (WGS) entry which is preliminary data.</text>
</comment>
<evidence type="ECO:0000256" key="1">
    <source>
        <dbReference type="HAMAP-Rule" id="MF_01221"/>
    </source>
</evidence>
<protein>
    <recommendedName>
        <fullName evidence="1">UPF0210 protein QX51_00930</fullName>
    </recommendedName>
</protein>
<dbReference type="RefSeq" id="WP_039678024.1">
    <property type="nucleotide sequence ID" value="NZ_JAWGXO010000005.1"/>
</dbReference>
<dbReference type="InterPro" id="IPR007841">
    <property type="entry name" value="UPF0210"/>
</dbReference>
<gene>
    <name evidence="2" type="ORF">QX51_00930</name>
</gene>
<dbReference type="EMBL" id="JWHR01000013">
    <property type="protein sequence ID" value="KHS58727.1"/>
    <property type="molecule type" value="Genomic_DNA"/>
</dbReference>
<dbReference type="PANTHER" id="PTHR37560:SF1">
    <property type="entry name" value="UPF0210 PROTEIN MJ1665"/>
    <property type="match status" value="1"/>
</dbReference>
<accession>A0A0B3W8M7</accession>
<dbReference type="Proteomes" id="UP000031189">
    <property type="component" value="Unassembled WGS sequence"/>
</dbReference>
<dbReference type="PANTHER" id="PTHR37560">
    <property type="entry name" value="UPF0210 PROTEIN SPR0218"/>
    <property type="match status" value="1"/>
</dbReference>
<keyword evidence="3" id="KW-1185">Reference proteome</keyword>
<proteinExistence type="inferred from homology"/>
<reference evidence="2 3" key="1">
    <citation type="submission" date="2014-12" db="EMBL/GenBank/DDBJ databases">
        <title>Draft genome sequence of Terrisporobacter sp. 08-306576, isolated from the blood culture of a bacteremia patient.</title>
        <authorList>
            <person name="Lund L.C."/>
            <person name="Sydenham T.V."/>
            <person name="Hogh S.V."/>
            <person name="Skov M.N."/>
            <person name="Kemp M."/>
            <person name="Justesen U.S."/>
        </authorList>
    </citation>
    <scope>NUCLEOTIDE SEQUENCE [LARGE SCALE GENOMIC DNA]</scope>
    <source>
        <strain evidence="2 3">08-306576</strain>
    </source>
</reference>
<dbReference type="AlphaFoldDB" id="A0A0B3W8M7"/>
<comment type="similarity">
    <text evidence="1">Belongs to the UPF0210 family.</text>
</comment>
<evidence type="ECO:0000313" key="2">
    <source>
        <dbReference type="EMBL" id="KHS58727.1"/>
    </source>
</evidence>
<dbReference type="SUPFAM" id="SSF51998">
    <property type="entry name" value="PFL-like glycyl radical enzymes"/>
    <property type="match status" value="1"/>
</dbReference>
<comment type="subunit">
    <text evidence="1">Homodimer.</text>
</comment>
<sequence>MNINNILETIRMIEEEKLDIRTITMGISLLDCIDSDGETCRENIYNKIMTCAKNLVKVGKEIENEFGIPIVNKRVSVTPISIIAGATSDEDYVEFAKTLDKAAEDLGIDFIGGFSALVEKGCTRGDEILIKSIPKALACTNKVCSSVNVGSTRCGLNMNVIKEMGKIIKETAELTKEAKGFGCAKLVVFCNSVGDNPFMAGAYHGVGEADVVINVGVSGPGVVQRALEKVRGESFDVVADTIKNTAFKVTRMGQLVGQEASKRLDIPFGIVDLSLAPTPAIGDSVANILEEMGLETVGTHGTTAALALLNDAVKKGGVMACSRVGGLSGAFIPVSEDAGMIDGVIKGSLNLEKLEAMTAVCSVGLDMIAVEGETTAETISAMIADEAAIGMVNNKTTAVRIIPAPGCETGDMVEFGGLLGRAPVMKVNKNSSADFINRGGKIPAPIHSFKN</sequence>
<dbReference type="STRING" id="1577792.QX51_00930"/>
<dbReference type="CDD" id="cd08025">
    <property type="entry name" value="RNR_PFL_like_DUF711"/>
    <property type="match status" value="1"/>
</dbReference>
<evidence type="ECO:0000313" key="3">
    <source>
        <dbReference type="Proteomes" id="UP000031189"/>
    </source>
</evidence>
<dbReference type="NCBIfam" id="NF003700">
    <property type="entry name" value="PRK05313.1"/>
    <property type="match status" value="1"/>
</dbReference>
<organism evidence="2 3">
    <name type="scientific">Terrisporobacter othiniensis</name>
    <dbReference type="NCBI Taxonomy" id="1577792"/>
    <lineage>
        <taxon>Bacteria</taxon>
        <taxon>Bacillati</taxon>
        <taxon>Bacillota</taxon>
        <taxon>Clostridia</taxon>
        <taxon>Peptostreptococcales</taxon>
        <taxon>Peptostreptococcaceae</taxon>
        <taxon>Terrisporobacter</taxon>
    </lineage>
</organism>
<dbReference type="HAMAP" id="MF_01221">
    <property type="entry name" value="UPF0210"/>
    <property type="match status" value="1"/>
</dbReference>
<dbReference type="Pfam" id="PF05167">
    <property type="entry name" value="DUF711"/>
    <property type="match status" value="1"/>
</dbReference>